<dbReference type="EMBL" id="QGHF01000003">
    <property type="protein sequence ID" value="PWK98457.1"/>
    <property type="molecule type" value="Genomic_DNA"/>
</dbReference>
<dbReference type="CDD" id="cd03364">
    <property type="entry name" value="TOPRIM_DnaG_primases"/>
    <property type="match status" value="1"/>
</dbReference>
<dbReference type="FunFam" id="1.20.50.20:FF:000001">
    <property type="entry name" value="DNA primase"/>
    <property type="match status" value="1"/>
</dbReference>
<evidence type="ECO:0000313" key="16">
    <source>
        <dbReference type="Proteomes" id="UP000245981"/>
    </source>
</evidence>
<keyword evidence="6 12" id="KW-0479">Metal-binding</keyword>
<dbReference type="InterPro" id="IPR034151">
    <property type="entry name" value="TOPRIM_DnaG_bac"/>
</dbReference>
<comment type="domain">
    <text evidence="12">Contains an N-terminal zinc-binding domain, a central core domain that contains the primase activity, and a C-terminal DnaB-binding domain.</text>
</comment>
<dbReference type="Gene3D" id="1.20.50.20">
    <property type="entry name" value="DnaG, RNA polymerase domain, helical bundle"/>
    <property type="match status" value="1"/>
</dbReference>
<organism evidence="15 16">
    <name type="scientific">Pantoea allii</name>
    <dbReference type="NCBI Taxonomy" id="574096"/>
    <lineage>
        <taxon>Bacteria</taxon>
        <taxon>Pseudomonadati</taxon>
        <taxon>Pseudomonadota</taxon>
        <taxon>Gammaproteobacteria</taxon>
        <taxon>Enterobacterales</taxon>
        <taxon>Erwiniaceae</taxon>
        <taxon>Pantoea</taxon>
    </lineage>
</organism>
<evidence type="ECO:0000259" key="13">
    <source>
        <dbReference type="PROSITE" id="PS50880"/>
    </source>
</evidence>
<feature type="domain" description="Toprim" evidence="13">
    <location>
        <begin position="259"/>
        <end position="341"/>
    </location>
</feature>
<dbReference type="Gene3D" id="3.40.1360.10">
    <property type="match status" value="1"/>
</dbReference>
<evidence type="ECO:0000313" key="14">
    <source>
        <dbReference type="EMBL" id="MBW1258496.1"/>
    </source>
</evidence>
<dbReference type="InterPro" id="IPR013173">
    <property type="entry name" value="DNA_primase_DnaG_DnaB-bd_dom"/>
</dbReference>
<dbReference type="GO" id="GO:0003899">
    <property type="term" value="F:DNA-directed RNA polymerase activity"/>
    <property type="evidence" value="ECO:0007669"/>
    <property type="project" value="UniProtKB-UniRule"/>
</dbReference>
<feature type="zinc finger region" description="CHC2-type" evidence="12">
    <location>
        <begin position="40"/>
        <end position="64"/>
    </location>
</feature>
<dbReference type="SUPFAM" id="SSF57783">
    <property type="entry name" value="Zinc beta-ribbon"/>
    <property type="match status" value="1"/>
</dbReference>
<dbReference type="InterPro" id="IPR036977">
    <property type="entry name" value="DNA_primase_Znf_CHC2"/>
</dbReference>
<comment type="catalytic activity">
    <reaction evidence="12">
        <text>ssDNA + n NTP = ssDNA/pppN(pN)n-1 hybrid + (n-1) diphosphate.</text>
        <dbReference type="EC" id="2.7.7.101"/>
    </reaction>
</comment>
<evidence type="ECO:0000256" key="5">
    <source>
        <dbReference type="ARBA" id="ARBA00022705"/>
    </source>
</evidence>
<proteinExistence type="inferred from homology"/>
<keyword evidence="17" id="KW-1185">Reference proteome</keyword>
<comment type="caution">
    <text evidence="15">The sequence shown here is derived from an EMBL/GenBank/DDBJ whole genome shotgun (WGS) entry which is preliminary data.</text>
</comment>
<dbReference type="FunFam" id="3.90.580.10:FF:000001">
    <property type="entry name" value="DNA primase"/>
    <property type="match status" value="1"/>
</dbReference>
<dbReference type="InterPro" id="IPR037068">
    <property type="entry name" value="DNA_primase_core_N_sf"/>
</dbReference>
<protein>
    <recommendedName>
        <fullName evidence="12">DNA primase</fullName>
        <ecNumber evidence="12">2.7.7.101</ecNumber>
    </recommendedName>
</protein>
<dbReference type="InterPro" id="IPR050219">
    <property type="entry name" value="DnaG_primase"/>
</dbReference>
<keyword evidence="9" id="KW-0460">Magnesium</keyword>
<sequence length="581" mass="65344">MAGRIPRVFINDLLARTDIVELIDARVKLKKQGKNYHACCPFHNEKTPSFTVNGEKQFYHCFGCGAHGNAIDFLMNYDRLEFVESIEELATSHGLDVPYEAGNGPSQMERHQRQSLYQLMENLNGFYQQSLQQSSAQSARDYLEHRGLSADIINHFAIGYAPAGWDNVLKRFGKQPEDRESLMEAGMLVSNDKGRVYDRFRERVMFPIRDKRGRVIGFGGRVLGNDTPKYLNSPETPVFHKGRQLYGLYEALKNHPEPKRLLVVEGYMDVVALAQFGVDYAVASLGTSTTAEHIQLLFRSTDNVICCYDGDRAGREAAWRALETALPYMNDGRQLRFMFLPDGEDPDTLVRQEGKAAFEARMEQAMPLSSFLFDSLLPQVDLSSRDGKARLSTLALPLITQIPGETLRIYLRQELGNKLGILDDSQLEKLMPKQAPGGSAPVAPPLKRTTMRVLVALLIQNPQLATLVPSLDGLAESKMAGLPLFIELVTRCNENPGLTTGQLLELYRGTNFSQTLETLAVWNHMIVDEESEAVFQDSLASIYDSALEERLEFLIARERTHGLSSDERRELWTLSQAFAKK</sequence>
<evidence type="ECO:0000313" key="15">
    <source>
        <dbReference type="EMBL" id="PWK98457.1"/>
    </source>
</evidence>
<reference evidence="14 17" key="2">
    <citation type="submission" date="2021-07" db="EMBL/GenBank/DDBJ databases">
        <title>A novel phosphonate cluster across the Pantoea species complex is important for pathogenicity in onion.</title>
        <authorList>
            <person name="Zhao M."/>
            <person name="Stice S."/>
            <person name="Shin G.Y."/>
            <person name="Coutinho T."/>
            <person name="Gitaitis R."/>
            <person name="Kvitko B."/>
            <person name="Dutta B."/>
        </authorList>
    </citation>
    <scope>NUCLEOTIDE SEQUENCE [LARGE SCALE GENOMIC DNA]</scope>
    <source>
        <strain evidence="14 17">BD 382</strain>
    </source>
</reference>
<evidence type="ECO:0000256" key="11">
    <source>
        <dbReference type="ARBA" id="ARBA00023163"/>
    </source>
</evidence>
<dbReference type="GO" id="GO:0008270">
    <property type="term" value="F:zinc ion binding"/>
    <property type="evidence" value="ECO:0007669"/>
    <property type="project" value="UniProtKB-UniRule"/>
</dbReference>
<keyword evidence="5 12" id="KW-0235">DNA replication</keyword>
<evidence type="ECO:0000256" key="1">
    <source>
        <dbReference type="ARBA" id="ARBA00022478"/>
    </source>
</evidence>
<dbReference type="InterPro" id="IPR013264">
    <property type="entry name" value="DNAG_N"/>
</dbReference>
<dbReference type="STRING" id="574096.HA38_08550"/>
<dbReference type="Pfam" id="PF08278">
    <property type="entry name" value="DnaG_DnaB_bind"/>
    <property type="match status" value="1"/>
</dbReference>
<keyword evidence="8 12" id="KW-0862">Zinc</keyword>
<dbReference type="SUPFAM" id="SSF56731">
    <property type="entry name" value="DNA primase core"/>
    <property type="match status" value="1"/>
</dbReference>
<dbReference type="GO" id="GO:0006269">
    <property type="term" value="P:DNA replication, synthesis of primer"/>
    <property type="evidence" value="ECO:0007669"/>
    <property type="project" value="UniProtKB-UniRule"/>
</dbReference>
<evidence type="ECO:0000256" key="8">
    <source>
        <dbReference type="ARBA" id="ARBA00022833"/>
    </source>
</evidence>
<dbReference type="Gene3D" id="3.90.980.10">
    <property type="entry name" value="DNA primase, catalytic core, N-terminal domain"/>
    <property type="match status" value="1"/>
</dbReference>
<keyword evidence="3 12" id="KW-0808">Transferase</keyword>
<keyword evidence="10 12" id="KW-0238">DNA-binding</keyword>
<reference evidence="15 16" key="1">
    <citation type="submission" date="2018-05" db="EMBL/GenBank/DDBJ databases">
        <title>Genomic Encyclopedia of Type Strains, Phase IV (KMG-V): Genome sequencing to study the core and pangenomes of soil and plant-associated prokaryotes.</title>
        <authorList>
            <person name="Whitman W."/>
        </authorList>
    </citation>
    <scope>NUCLEOTIDE SEQUENCE [LARGE SCALE GENOMIC DNA]</scope>
    <source>
        <strain evidence="15 16">PNA 200-10</strain>
    </source>
</reference>
<dbReference type="AlphaFoldDB" id="A0A2V2BIF6"/>
<gene>
    <name evidence="12 14" type="primary">dnaG</name>
    <name evidence="15" type="ORF">C7431_103223</name>
    <name evidence="14" type="ORF">KYI95_15055</name>
</gene>
<dbReference type="SMART" id="SM00766">
    <property type="entry name" value="DnaG_DnaB_bind"/>
    <property type="match status" value="1"/>
</dbReference>
<dbReference type="InterPro" id="IPR016136">
    <property type="entry name" value="DNA_helicase_N/primase_C"/>
</dbReference>
<dbReference type="SMART" id="SM00400">
    <property type="entry name" value="ZnF_CHCC"/>
    <property type="match status" value="1"/>
</dbReference>
<keyword evidence="2 12" id="KW-0639">Primosome</keyword>
<dbReference type="Pfam" id="PF13155">
    <property type="entry name" value="Toprim_2"/>
    <property type="match status" value="1"/>
</dbReference>
<evidence type="ECO:0000256" key="4">
    <source>
        <dbReference type="ARBA" id="ARBA00022695"/>
    </source>
</evidence>
<evidence type="ECO:0000313" key="17">
    <source>
        <dbReference type="Proteomes" id="UP001197236"/>
    </source>
</evidence>
<dbReference type="FunFam" id="3.40.1360.10:FF:000002">
    <property type="entry name" value="DNA primase"/>
    <property type="match status" value="1"/>
</dbReference>
<dbReference type="Pfam" id="PF01807">
    <property type="entry name" value="Zn_ribbon_DnaG"/>
    <property type="match status" value="1"/>
</dbReference>
<comment type="function">
    <text evidence="12">RNA polymerase that catalyzes the synthesis of short RNA molecules used as primers for DNA polymerase during DNA replication.</text>
</comment>
<dbReference type="HAMAP" id="MF_00974">
    <property type="entry name" value="DNA_primase_DnaG"/>
    <property type="match status" value="1"/>
</dbReference>
<dbReference type="GO" id="GO:0003677">
    <property type="term" value="F:DNA binding"/>
    <property type="evidence" value="ECO:0007669"/>
    <property type="project" value="UniProtKB-KW"/>
</dbReference>
<dbReference type="InterPro" id="IPR006171">
    <property type="entry name" value="TOPRIM_dom"/>
</dbReference>
<dbReference type="GO" id="GO:0000428">
    <property type="term" value="C:DNA-directed RNA polymerase complex"/>
    <property type="evidence" value="ECO:0007669"/>
    <property type="project" value="UniProtKB-KW"/>
</dbReference>
<accession>A0A2V2BIF6</accession>
<dbReference type="Proteomes" id="UP001197236">
    <property type="component" value="Unassembled WGS sequence"/>
</dbReference>
<keyword evidence="1 12" id="KW-0240">DNA-directed RNA polymerase</keyword>
<dbReference type="SUPFAM" id="SSF117023">
    <property type="entry name" value="DNA primase DnaG, C-terminal domain"/>
    <property type="match status" value="1"/>
</dbReference>
<comment type="subunit">
    <text evidence="12">Monomer. Interacts with DnaB.</text>
</comment>
<dbReference type="FunFam" id="3.90.980.10:FF:000001">
    <property type="entry name" value="DNA primase"/>
    <property type="match status" value="1"/>
</dbReference>
<dbReference type="GO" id="GO:0005737">
    <property type="term" value="C:cytoplasm"/>
    <property type="evidence" value="ECO:0007669"/>
    <property type="project" value="TreeGrafter"/>
</dbReference>
<dbReference type="SMART" id="SM00493">
    <property type="entry name" value="TOPRIM"/>
    <property type="match status" value="1"/>
</dbReference>
<dbReference type="EC" id="2.7.7.101" evidence="12"/>
<evidence type="ECO:0000256" key="9">
    <source>
        <dbReference type="ARBA" id="ARBA00022842"/>
    </source>
</evidence>
<dbReference type="PANTHER" id="PTHR30313:SF2">
    <property type="entry name" value="DNA PRIMASE"/>
    <property type="match status" value="1"/>
</dbReference>
<dbReference type="InterPro" id="IPR002694">
    <property type="entry name" value="Znf_CHC2"/>
</dbReference>
<dbReference type="Pfam" id="PF08275">
    <property type="entry name" value="DNAG_N"/>
    <property type="match status" value="1"/>
</dbReference>
<keyword evidence="7 12" id="KW-0863">Zinc-finger</keyword>
<dbReference type="NCBIfam" id="TIGR01391">
    <property type="entry name" value="dnaG"/>
    <property type="match status" value="1"/>
</dbReference>
<name>A0A2V2BIF6_9GAMM</name>
<evidence type="ECO:0000256" key="2">
    <source>
        <dbReference type="ARBA" id="ARBA00022515"/>
    </source>
</evidence>
<dbReference type="OrthoDB" id="9803773at2"/>
<dbReference type="InterPro" id="IPR019475">
    <property type="entry name" value="DNA_primase_DnaB-bd"/>
</dbReference>
<dbReference type="InterPro" id="IPR006295">
    <property type="entry name" value="DNA_primase_DnaG"/>
</dbReference>
<dbReference type="Pfam" id="PF10410">
    <property type="entry name" value="DnaB_bind"/>
    <property type="match status" value="1"/>
</dbReference>
<dbReference type="PROSITE" id="PS50880">
    <property type="entry name" value="TOPRIM"/>
    <property type="match status" value="1"/>
</dbReference>
<keyword evidence="4 12" id="KW-0548">Nucleotidyltransferase</keyword>
<comment type="cofactor">
    <cofactor evidence="12">
        <name>Zn(2+)</name>
        <dbReference type="ChEBI" id="CHEBI:29105"/>
    </cofactor>
    <text evidence="12">Binds 1 zinc ion per monomer.</text>
</comment>
<dbReference type="GO" id="GO:1990077">
    <property type="term" value="C:primosome complex"/>
    <property type="evidence" value="ECO:0007669"/>
    <property type="project" value="UniProtKB-KW"/>
</dbReference>
<evidence type="ECO:0000256" key="10">
    <source>
        <dbReference type="ARBA" id="ARBA00023125"/>
    </source>
</evidence>
<evidence type="ECO:0000256" key="12">
    <source>
        <dbReference type="HAMAP-Rule" id="MF_00974"/>
    </source>
</evidence>
<dbReference type="EMBL" id="JAHVXZ010000008">
    <property type="protein sequence ID" value="MBW1258496.1"/>
    <property type="molecule type" value="Genomic_DNA"/>
</dbReference>
<dbReference type="Gene3D" id="1.10.860.10">
    <property type="entry name" value="DNAb Helicase, Chain A"/>
    <property type="match status" value="1"/>
</dbReference>
<evidence type="ECO:0000256" key="6">
    <source>
        <dbReference type="ARBA" id="ARBA00022723"/>
    </source>
</evidence>
<comment type="similarity">
    <text evidence="12">Belongs to the DnaG primase family.</text>
</comment>
<dbReference type="Proteomes" id="UP000245981">
    <property type="component" value="Unassembled WGS sequence"/>
</dbReference>
<evidence type="ECO:0000256" key="7">
    <source>
        <dbReference type="ARBA" id="ARBA00022771"/>
    </source>
</evidence>
<dbReference type="RefSeq" id="WP_109716898.1">
    <property type="nucleotide sequence ID" value="NZ_CP126314.1"/>
</dbReference>
<evidence type="ECO:0000256" key="3">
    <source>
        <dbReference type="ARBA" id="ARBA00022679"/>
    </source>
</evidence>
<dbReference type="PANTHER" id="PTHR30313">
    <property type="entry name" value="DNA PRIMASE"/>
    <property type="match status" value="1"/>
</dbReference>
<dbReference type="InterPro" id="IPR030846">
    <property type="entry name" value="DnaG_bac"/>
</dbReference>
<dbReference type="Gene3D" id="3.90.580.10">
    <property type="entry name" value="Zinc finger, CHC2-type domain"/>
    <property type="match status" value="1"/>
</dbReference>
<keyword evidence="11 12" id="KW-0804">Transcription</keyword>